<proteinExistence type="predicted"/>
<evidence type="ECO:0000313" key="2">
    <source>
        <dbReference type="EMBL" id="NBI08253.1"/>
    </source>
</evidence>
<dbReference type="RefSeq" id="WP_160198713.1">
    <property type="nucleotide sequence ID" value="NZ_QXXA01000025.1"/>
</dbReference>
<gene>
    <name evidence="2" type="ORF">D3Z33_15440</name>
</gene>
<evidence type="ECO:0000256" key="1">
    <source>
        <dbReference type="SAM" id="MobiDB-lite"/>
    </source>
</evidence>
<protein>
    <submittedName>
        <fullName evidence="2">Uncharacterized protein</fullName>
    </submittedName>
</protein>
<keyword evidence="3" id="KW-1185">Reference proteome</keyword>
<comment type="caution">
    <text evidence="2">The sequence shown here is derived from an EMBL/GenBank/DDBJ whole genome shotgun (WGS) entry which is preliminary data.</text>
</comment>
<evidence type="ECO:0000313" key="3">
    <source>
        <dbReference type="Proteomes" id="UP000467132"/>
    </source>
</evidence>
<accession>A0A845R6Z3</accession>
<sequence>MSDKNNRSENNENKELNQEKHSDLVIYETQQRILKVLNGANLPISVSRLILKELFDVTSTQYDLRIKELTQSK</sequence>
<dbReference type="EMBL" id="QXXA01000025">
    <property type="protein sequence ID" value="NBI08253.1"/>
    <property type="molecule type" value="Genomic_DNA"/>
</dbReference>
<dbReference type="Proteomes" id="UP000467132">
    <property type="component" value="Unassembled WGS sequence"/>
</dbReference>
<reference evidence="2 3" key="1">
    <citation type="submission" date="2018-08" db="EMBL/GenBank/DDBJ databases">
        <title>Murine metabolic-syndrome-specific gut microbial biobank.</title>
        <authorList>
            <person name="Liu C."/>
        </authorList>
    </citation>
    <scope>NUCLEOTIDE SEQUENCE [LARGE SCALE GENOMIC DNA]</scope>
    <source>
        <strain evidence="2 3">583</strain>
    </source>
</reference>
<organism evidence="2 3">
    <name type="scientific">Senegalia massiliensis</name>
    <dbReference type="NCBI Taxonomy" id="1720316"/>
    <lineage>
        <taxon>Bacteria</taxon>
        <taxon>Bacillati</taxon>
        <taxon>Bacillota</taxon>
        <taxon>Clostridia</taxon>
        <taxon>Eubacteriales</taxon>
        <taxon>Clostridiaceae</taxon>
        <taxon>Senegalia</taxon>
    </lineage>
</organism>
<dbReference type="AlphaFoldDB" id="A0A845R6Z3"/>
<name>A0A845R6Z3_9CLOT</name>
<feature type="region of interest" description="Disordered" evidence="1">
    <location>
        <begin position="1"/>
        <end position="21"/>
    </location>
</feature>